<dbReference type="EMBL" id="FOLD01000042">
    <property type="protein sequence ID" value="SFD86168.1"/>
    <property type="molecule type" value="Genomic_DNA"/>
</dbReference>
<keyword evidence="1" id="KW-0812">Transmembrane</keyword>
<dbReference type="InterPro" id="IPR001036">
    <property type="entry name" value="Acrflvin-R"/>
</dbReference>
<dbReference type="GO" id="GO:0005886">
    <property type="term" value="C:plasma membrane"/>
    <property type="evidence" value="ECO:0007669"/>
    <property type="project" value="TreeGrafter"/>
</dbReference>
<dbReference type="AlphaFoldDB" id="A0A1I1VVQ9"/>
<dbReference type="Pfam" id="PF00873">
    <property type="entry name" value="ACR_tran"/>
    <property type="match status" value="1"/>
</dbReference>
<accession>A0A1I1VVQ9</accession>
<feature type="transmembrane region" description="Helical" evidence="1">
    <location>
        <begin position="6"/>
        <end position="30"/>
    </location>
</feature>
<sequence>MSIPAAVGFIAVSGVAVLNGLVMIGFIRCLREAGKPLLDAVHDDALTRFGPVLVTALVASLGFVPMAIATGADTQRALATVVIGGFLSSIAPTLLLLLPLMYYLVHRKDDQA</sequence>
<gene>
    <name evidence="2" type="ORF">SAMN05216204_1422</name>
</gene>
<dbReference type="PANTHER" id="PTHR32063:SF24">
    <property type="entry name" value="CATION EFFLUX SYSTEM (ACRB_ACRD_ACRF FAMILY)"/>
    <property type="match status" value="1"/>
</dbReference>
<protein>
    <submittedName>
        <fullName evidence="2">Cobalt-zinc-cadmium resistance protein CzcA</fullName>
    </submittedName>
</protein>
<feature type="transmembrane region" description="Helical" evidence="1">
    <location>
        <begin position="51"/>
        <end position="72"/>
    </location>
</feature>
<dbReference type="SUPFAM" id="SSF82866">
    <property type="entry name" value="Multidrug efflux transporter AcrB transmembrane domain"/>
    <property type="match status" value="1"/>
</dbReference>
<evidence type="ECO:0000313" key="2">
    <source>
        <dbReference type="EMBL" id="SFD86168.1"/>
    </source>
</evidence>
<dbReference type="Proteomes" id="UP000198639">
    <property type="component" value="Unassembled WGS sequence"/>
</dbReference>
<keyword evidence="1" id="KW-0472">Membrane</keyword>
<dbReference type="STRING" id="1164594.SAMN05216204_1422"/>
<dbReference type="Gene3D" id="1.20.1640.10">
    <property type="entry name" value="Multidrug efflux transporter AcrB transmembrane domain"/>
    <property type="match status" value="1"/>
</dbReference>
<keyword evidence="1" id="KW-1133">Transmembrane helix</keyword>
<dbReference type="PANTHER" id="PTHR32063">
    <property type="match status" value="1"/>
</dbReference>
<keyword evidence="3" id="KW-1185">Reference proteome</keyword>
<evidence type="ECO:0000313" key="3">
    <source>
        <dbReference type="Proteomes" id="UP000198639"/>
    </source>
</evidence>
<reference evidence="3" key="1">
    <citation type="submission" date="2016-10" db="EMBL/GenBank/DDBJ databases">
        <authorList>
            <person name="Varghese N."/>
            <person name="Submissions S."/>
        </authorList>
    </citation>
    <scope>NUCLEOTIDE SEQUENCE [LARGE SCALE GENOMIC DNA]</scope>
    <source>
        <strain evidence="3">CGMCC 1.12041</strain>
    </source>
</reference>
<name>A0A1I1VVQ9_9BURK</name>
<organism evidence="2 3">
    <name type="scientific">Massilia yuzhufengensis</name>
    <dbReference type="NCBI Taxonomy" id="1164594"/>
    <lineage>
        <taxon>Bacteria</taxon>
        <taxon>Pseudomonadati</taxon>
        <taxon>Pseudomonadota</taxon>
        <taxon>Betaproteobacteria</taxon>
        <taxon>Burkholderiales</taxon>
        <taxon>Oxalobacteraceae</taxon>
        <taxon>Telluria group</taxon>
        <taxon>Massilia</taxon>
    </lineage>
</organism>
<evidence type="ECO:0000256" key="1">
    <source>
        <dbReference type="SAM" id="Phobius"/>
    </source>
</evidence>
<feature type="transmembrane region" description="Helical" evidence="1">
    <location>
        <begin position="78"/>
        <end position="105"/>
    </location>
</feature>
<dbReference type="GO" id="GO:0042910">
    <property type="term" value="F:xenobiotic transmembrane transporter activity"/>
    <property type="evidence" value="ECO:0007669"/>
    <property type="project" value="TreeGrafter"/>
</dbReference>
<proteinExistence type="predicted"/>